<name>H2ATY8_KAZAF</name>
<feature type="compositionally biased region" description="Pro residues" evidence="1">
    <location>
        <begin position="51"/>
        <end position="61"/>
    </location>
</feature>
<reference evidence="2 3" key="1">
    <citation type="journal article" date="2011" name="Proc. Natl. Acad. Sci. U.S.A.">
        <title>Evolutionary erosion of yeast sex chromosomes by mating-type switching accidents.</title>
        <authorList>
            <person name="Gordon J.L."/>
            <person name="Armisen D."/>
            <person name="Proux-Wera E."/>
            <person name="Oheigeartaigh S.S."/>
            <person name="Byrne K.P."/>
            <person name="Wolfe K.H."/>
        </authorList>
    </citation>
    <scope>NUCLEOTIDE SEQUENCE [LARGE SCALE GENOMIC DNA]</scope>
    <source>
        <strain evidence="3">ATCC 22294 / BCRC 22015 / CBS 2517 / CECT 1963 / NBRC 1671 / NRRL Y-8276</strain>
    </source>
</reference>
<feature type="compositionally biased region" description="Low complexity" evidence="1">
    <location>
        <begin position="32"/>
        <end position="47"/>
    </location>
</feature>
<dbReference type="Gene3D" id="6.20.20.10">
    <property type="match status" value="1"/>
</dbReference>
<evidence type="ECO:0000256" key="1">
    <source>
        <dbReference type="SAM" id="MobiDB-lite"/>
    </source>
</evidence>
<dbReference type="InterPro" id="IPR038910">
    <property type="entry name" value="Hua1-like"/>
</dbReference>
<dbReference type="PANTHER" id="PTHR28031:SF1">
    <property type="entry name" value="PROLINE-RICH PROTEIN HUA1"/>
    <property type="match status" value="1"/>
</dbReference>
<gene>
    <name evidence="2" type="primary">KAFR0D01910</name>
    <name evidence="2" type="ORF">KAFR_0D01910</name>
</gene>
<dbReference type="eggNOG" id="ENOG502S12N">
    <property type="taxonomic scope" value="Eukaryota"/>
</dbReference>
<dbReference type="AlphaFoldDB" id="H2ATY8"/>
<sequence length="205" mass="22801">MRTHNIPDYDDSNPPNEQLPSYEEALNTPAYTNTSTSFSTVSSANSVPQLPNRPRPNPPQAPSSSQSHHHRHSSKPTSSRPPAPNLPWVYPRGFHCLKCNNTGYKLKNGKSCKSCWRQFAPTNNLNPIQNYNSPFQYYQSPIFTPVNTSVPYGNNNGRPLVVRPGDPRLGGIVCGNCRGSGRIRFLLDENICPLCNGIGRILNNR</sequence>
<feature type="region of interest" description="Disordered" evidence="1">
    <location>
        <begin position="1"/>
        <end position="85"/>
    </location>
</feature>
<dbReference type="InParanoid" id="H2ATY8"/>
<proteinExistence type="predicted"/>
<dbReference type="STRING" id="1071382.H2ATY8"/>
<protein>
    <submittedName>
        <fullName evidence="2">Uncharacterized protein</fullName>
    </submittedName>
</protein>
<dbReference type="HOGENOM" id="CLU_078573_1_0_1"/>
<organism evidence="2 3">
    <name type="scientific">Kazachstania africana (strain ATCC 22294 / BCRC 22015 / CBS 2517 / CECT 1963 / NBRC 1671 / NRRL Y-8276)</name>
    <name type="common">Yeast</name>
    <name type="synonym">Kluyveromyces africanus</name>
    <dbReference type="NCBI Taxonomy" id="1071382"/>
    <lineage>
        <taxon>Eukaryota</taxon>
        <taxon>Fungi</taxon>
        <taxon>Dikarya</taxon>
        <taxon>Ascomycota</taxon>
        <taxon>Saccharomycotina</taxon>
        <taxon>Saccharomycetes</taxon>
        <taxon>Saccharomycetales</taxon>
        <taxon>Saccharomycetaceae</taxon>
        <taxon>Kazachstania</taxon>
    </lineage>
</organism>
<dbReference type="EMBL" id="HE650824">
    <property type="protein sequence ID" value="CCF57838.1"/>
    <property type="molecule type" value="Genomic_DNA"/>
</dbReference>
<dbReference type="GeneID" id="13885796"/>
<dbReference type="PANTHER" id="PTHR28031">
    <property type="entry name" value="PROLINE-RICH PROTEIN HUA1"/>
    <property type="match status" value="1"/>
</dbReference>
<dbReference type="GO" id="GO:0005737">
    <property type="term" value="C:cytoplasm"/>
    <property type="evidence" value="ECO:0007669"/>
    <property type="project" value="EnsemblFungi"/>
</dbReference>
<keyword evidence="3" id="KW-1185">Reference proteome</keyword>
<dbReference type="FunCoup" id="H2ATY8">
    <property type="interactions" value="69"/>
</dbReference>
<evidence type="ECO:0000313" key="2">
    <source>
        <dbReference type="EMBL" id="CCF57838.1"/>
    </source>
</evidence>
<dbReference type="RefSeq" id="XP_003956973.1">
    <property type="nucleotide sequence ID" value="XM_003956924.1"/>
</dbReference>
<dbReference type="KEGG" id="kaf:KAFR_0D01910"/>
<accession>H2ATY8</accession>
<dbReference type="Proteomes" id="UP000005220">
    <property type="component" value="Chromosome 4"/>
</dbReference>
<evidence type="ECO:0000313" key="3">
    <source>
        <dbReference type="Proteomes" id="UP000005220"/>
    </source>
</evidence>
<dbReference type="OrthoDB" id="2405700at2759"/>